<feature type="transmembrane region" description="Helical" evidence="2">
    <location>
        <begin position="410"/>
        <end position="428"/>
    </location>
</feature>
<protein>
    <recommendedName>
        <fullName evidence="5">DUF2207 domain-containing protein</fullName>
    </recommendedName>
</protein>
<sequence>MTEPGDVTNVAKDSNVWVQAGVVHGGVHFTLPPGASAEEKFELGVRFLKSNVPSKAWKLINEAVDGGYRTNRSSFYWRLALVSGRTWNELSREETDLLRNRKNLTDLTGDDAWADGVRTIDRLLDSVQRPEADPQVLWKEFRELGGEQGDLVERHLQLFLDGPLRDQMWGRALERANRDQKAGGRQDRVWKFFHPDPAPPRGRPTRPPEVSSALRLWSWAATAVFALTVVDIGYLLAQASRVPALLAYLLCLPAGYLVAHDGVEWRHRTVRRRAKDQEFRTPPRHRNSAPPGGFASRVDRDFRRYFAKYAPDGIERHIWLAETAGLRRTMRDELVEVYREQRIGAEKITWLIRHRVADVRTRWEKDTLWSHQWELATPLATRVRAVLGLVVLSAGGVWAVGGAVSAAPPHAAYATVLMLAGGWVAAQGRLHISLERRRAAADEAEKEQRRRREQDAFERWRQKLANRPDDAQMAAWLDCDRKVLLEEALRHYRLAMSDVVAYAFIETPAPSTERARERRGPWRYRGYRLLLFILTADGVREVTVRLDFERGTFHDRHRANYRYEAVAAVRVRHNDDDERTFDLALMNGQQVSVQVTGPGMEEPPEGETTAEVSEVTLDASGLHHTLHVLEGIAAEGKTWFSRER</sequence>
<keyword evidence="4" id="KW-1185">Reference proteome</keyword>
<dbReference type="EMBL" id="JBHLZP010000422">
    <property type="protein sequence ID" value="MFB9837778.1"/>
    <property type="molecule type" value="Genomic_DNA"/>
</dbReference>
<accession>A0ABV5YRV9</accession>
<keyword evidence="2" id="KW-1133">Transmembrane helix</keyword>
<evidence type="ECO:0000256" key="1">
    <source>
        <dbReference type="SAM" id="MobiDB-lite"/>
    </source>
</evidence>
<keyword evidence="2" id="KW-0812">Transmembrane</keyword>
<evidence type="ECO:0000313" key="3">
    <source>
        <dbReference type="EMBL" id="MFB9837778.1"/>
    </source>
</evidence>
<comment type="caution">
    <text evidence="3">The sequence shown here is derived from an EMBL/GenBank/DDBJ whole genome shotgun (WGS) entry which is preliminary data.</text>
</comment>
<organism evidence="3 4">
    <name type="scientific">Actinoallomurus acaciae</name>
    <dbReference type="NCBI Taxonomy" id="502577"/>
    <lineage>
        <taxon>Bacteria</taxon>
        <taxon>Bacillati</taxon>
        <taxon>Actinomycetota</taxon>
        <taxon>Actinomycetes</taxon>
        <taxon>Streptosporangiales</taxon>
        <taxon>Thermomonosporaceae</taxon>
        <taxon>Actinoallomurus</taxon>
    </lineage>
</organism>
<gene>
    <name evidence="3" type="ORF">ACFFNX_37015</name>
</gene>
<dbReference type="Proteomes" id="UP001589627">
    <property type="component" value="Unassembled WGS sequence"/>
</dbReference>
<feature type="transmembrane region" description="Helical" evidence="2">
    <location>
        <begin position="216"/>
        <end position="236"/>
    </location>
</feature>
<evidence type="ECO:0008006" key="5">
    <source>
        <dbReference type="Google" id="ProtNLM"/>
    </source>
</evidence>
<keyword evidence="2" id="KW-0472">Membrane</keyword>
<feature type="region of interest" description="Disordered" evidence="1">
    <location>
        <begin position="274"/>
        <end position="295"/>
    </location>
</feature>
<name>A0ABV5YRV9_9ACTN</name>
<evidence type="ECO:0000313" key="4">
    <source>
        <dbReference type="Proteomes" id="UP001589627"/>
    </source>
</evidence>
<evidence type="ECO:0000256" key="2">
    <source>
        <dbReference type="SAM" id="Phobius"/>
    </source>
</evidence>
<feature type="transmembrane region" description="Helical" evidence="2">
    <location>
        <begin position="242"/>
        <end position="263"/>
    </location>
</feature>
<proteinExistence type="predicted"/>
<feature type="transmembrane region" description="Helical" evidence="2">
    <location>
        <begin position="385"/>
        <end position="404"/>
    </location>
</feature>
<reference evidence="3 4" key="1">
    <citation type="submission" date="2024-09" db="EMBL/GenBank/DDBJ databases">
        <authorList>
            <person name="Sun Q."/>
            <person name="Mori K."/>
        </authorList>
    </citation>
    <scope>NUCLEOTIDE SEQUENCE [LARGE SCALE GENOMIC DNA]</scope>
    <source>
        <strain evidence="3 4">TBRC 0563</strain>
    </source>
</reference>
<dbReference type="RefSeq" id="WP_378210696.1">
    <property type="nucleotide sequence ID" value="NZ_JBHLZP010000422.1"/>
</dbReference>